<dbReference type="CDD" id="cd20392">
    <property type="entry name" value="Tudor_JMJD2_rpt2"/>
    <property type="match status" value="1"/>
</dbReference>
<dbReference type="SUPFAM" id="SSF51197">
    <property type="entry name" value="Clavaminate synthase-like"/>
    <property type="match status" value="1"/>
</dbReference>
<dbReference type="Gene3D" id="2.60.120.650">
    <property type="entry name" value="Cupin"/>
    <property type="match status" value="1"/>
</dbReference>
<evidence type="ECO:0000259" key="7">
    <source>
        <dbReference type="PROSITE" id="PS51805"/>
    </source>
</evidence>
<keyword evidence="9" id="KW-1185">Reference proteome</keyword>
<organism evidence="10">
    <name type="scientific">Haemonchus placei</name>
    <name type="common">Barber's pole worm</name>
    <dbReference type="NCBI Taxonomy" id="6290"/>
    <lineage>
        <taxon>Eukaryota</taxon>
        <taxon>Metazoa</taxon>
        <taxon>Ecdysozoa</taxon>
        <taxon>Nematoda</taxon>
        <taxon>Chromadorea</taxon>
        <taxon>Rhabditida</taxon>
        <taxon>Rhabditina</taxon>
        <taxon>Rhabditomorpha</taxon>
        <taxon>Strongyloidea</taxon>
        <taxon>Trichostrongylidae</taxon>
        <taxon>Haemonchus</taxon>
    </lineage>
</organism>
<dbReference type="STRING" id="6290.A0A0N4WPE8"/>
<evidence type="ECO:0000313" key="9">
    <source>
        <dbReference type="Proteomes" id="UP000268014"/>
    </source>
</evidence>
<dbReference type="GO" id="GO:0008270">
    <property type="term" value="F:zinc ion binding"/>
    <property type="evidence" value="ECO:0007669"/>
    <property type="project" value="UniProtKB-KW"/>
</dbReference>
<evidence type="ECO:0000256" key="3">
    <source>
        <dbReference type="ARBA" id="ARBA00022737"/>
    </source>
</evidence>
<protein>
    <submittedName>
        <fullName evidence="10">JmjC domain-containing protein</fullName>
    </submittedName>
</protein>
<evidence type="ECO:0000259" key="6">
    <source>
        <dbReference type="PROSITE" id="PS51184"/>
    </source>
</evidence>
<dbReference type="EMBL" id="UZAF01018132">
    <property type="protein sequence ID" value="VDO48270.1"/>
    <property type="molecule type" value="Genomic_DNA"/>
</dbReference>
<dbReference type="WBParaSite" id="HPLM_0001324501-mRNA-1">
    <property type="protein sequence ID" value="HPLM_0001324501-mRNA-1"/>
    <property type="gene ID" value="HPLM_0001324501"/>
</dbReference>
<accession>A0A0N4WPE8</accession>
<reference evidence="8 9" key="2">
    <citation type="submission" date="2018-11" db="EMBL/GenBank/DDBJ databases">
        <authorList>
            <consortium name="Pathogen Informatics"/>
        </authorList>
    </citation>
    <scope>NUCLEOTIDE SEQUENCE [LARGE SCALE GENOMIC DNA]</scope>
    <source>
        <strain evidence="8 9">MHpl1</strain>
    </source>
</reference>
<dbReference type="PANTHER" id="PTHR10694">
    <property type="entry name" value="LYSINE-SPECIFIC DEMETHYLASE"/>
    <property type="match status" value="1"/>
</dbReference>
<feature type="domain" description="PHD-type" evidence="7">
    <location>
        <begin position="569"/>
        <end position="708"/>
    </location>
</feature>
<dbReference type="AlphaFoldDB" id="A0A0N4WPE8"/>
<dbReference type="SMART" id="SM00558">
    <property type="entry name" value="JmjC"/>
    <property type="match status" value="1"/>
</dbReference>
<feature type="domain" description="JmjC" evidence="6">
    <location>
        <begin position="196"/>
        <end position="353"/>
    </location>
</feature>
<dbReference type="GO" id="GO:0032454">
    <property type="term" value="F:histone H3K9 demethylase activity"/>
    <property type="evidence" value="ECO:0007669"/>
    <property type="project" value="TreeGrafter"/>
</dbReference>
<keyword evidence="4" id="KW-0863">Zinc-finger</keyword>
<gene>
    <name evidence="8" type="ORF">HPLM_LOCUS13237</name>
</gene>
<evidence type="ECO:0000256" key="1">
    <source>
        <dbReference type="ARBA" id="ARBA00004123"/>
    </source>
</evidence>
<dbReference type="SMART" id="SM00249">
    <property type="entry name" value="PHD"/>
    <property type="match status" value="2"/>
</dbReference>
<evidence type="ECO:0000256" key="4">
    <source>
        <dbReference type="ARBA" id="ARBA00022771"/>
    </source>
</evidence>
<dbReference type="GO" id="GO:0010468">
    <property type="term" value="P:regulation of gene expression"/>
    <property type="evidence" value="ECO:0007669"/>
    <property type="project" value="TreeGrafter"/>
</dbReference>
<evidence type="ECO:0000256" key="5">
    <source>
        <dbReference type="ARBA" id="ARBA00022833"/>
    </source>
</evidence>
<dbReference type="OMA" id="VHEGCYP"/>
<dbReference type="PROSITE" id="PS51184">
    <property type="entry name" value="JMJC"/>
    <property type="match status" value="1"/>
</dbReference>
<dbReference type="PANTHER" id="PTHR10694:SF129">
    <property type="entry name" value="LYSINE-SPECIFIC DEMETHYLASE 4B-RELATED"/>
    <property type="match status" value="1"/>
</dbReference>
<dbReference type="Gene3D" id="2.30.30.140">
    <property type="match status" value="1"/>
</dbReference>
<dbReference type="InterPro" id="IPR001965">
    <property type="entry name" value="Znf_PHD"/>
</dbReference>
<dbReference type="Gene3D" id="3.30.40.10">
    <property type="entry name" value="Zinc/RING finger domain, C3HC4 (zinc finger)"/>
    <property type="match status" value="1"/>
</dbReference>
<keyword evidence="2" id="KW-0479">Metal-binding</keyword>
<name>A0A0N4WPE8_HAEPC</name>
<keyword evidence="3" id="KW-0677">Repeat</keyword>
<dbReference type="GO" id="GO:0051864">
    <property type="term" value="F:histone H3K36 demethylase activity"/>
    <property type="evidence" value="ECO:0007669"/>
    <property type="project" value="TreeGrafter"/>
</dbReference>
<dbReference type="PROSITE" id="PS51805">
    <property type="entry name" value="EPHD"/>
    <property type="match status" value="1"/>
</dbReference>
<keyword evidence="5" id="KW-0862">Zinc</keyword>
<dbReference type="Gene3D" id="3.10.330.70">
    <property type="match status" value="1"/>
</dbReference>
<dbReference type="Pfam" id="PF18104">
    <property type="entry name" value="Tudor_2"/>
    <property type="match status" value="1"/>
</dbReference>
<evidence type="ECO:0000256" key="2">
    <source>
        <dbReference type="ARBA" id="ARBA00022723"/>
    </source>
</evidence>
<dbReference type="Pfam" id="PF02373">
    <property type="entry name" value="JmjC"/>
    <property type="match status" value="1"/>
</dbReference>
<evidence type="ECO:0000313" key="10">
    <source>
        <dbReference type="WBParaSite" id="HPLM_0001324501-mRNA-1"/>
    </source>
</evidence>
<comment type="subcellular location">
    <subcellularLocation>
        <location evidence="1">Nucleus</location>
    </subcellularLocation>
</comment>
<dbReference type="InterPro" id="IPR034732">
    <property type="entry name" value="EPHD"/>
</dbReference>
<dbReference type="InterPro" id="IPR013083">
    <property type="entry name" value="Znf_RING/FYVE/PHD"/>
</dbReference>
<dbReference type="SUPFAM" id="SSF63748">
    <property type="entry name" value="Tudor/PWWP/MBT"/>
    <property type="match status" value="1"/>
</dbReference>
<proteinExistence type="predicted"/>
<dbReference type="OrthoDB" id="9547406at2759"/>
<dbReference type="InterPro" id="IPR003347">
    <property type="entry name" value="JmjC_dom"/>
</dbReference>
<sequence length="887" mass="102042">FNFTEQISKINIFQKPNPFRKDHPPHIPTGTAGYEVFTFYPTFEEFKDFKGSPEGWTPRPTKGKFKYKDDQVEHFIIQSPVEESVDRENDAIIKNNLVYKKSMTALEYRKLAQSPKYRNPYPDLRGKDIEIQYFKNMFTSHPIYGADTEGSFYDEGVNEFNMKKLGTILDETKDATGGKEFCGKCSQFIAYFVKVHFIIVKGRIIFEPEESVIKGVNSVYLYFGMYGASFAWHVEDMELYSINLLHYGSPKYWFAIPPEASPRFERLMRQQFPNYDRQCKAFMRHKSFMVLPSLLDKYKIPYGTMIQYPNEFIITFPHGYHMGFNLGYNIAESTNFATDRWIDFGKNAVLCKCRSDMVEIDMTPYMKKYRRDQFEKWYSYWYLPKPSTEVDYLPKKKKKKRDETSSIENLSIESAKRRRTSEKNEIIAMLWSNEPVNFFAERTFNQTAARIWPHCAVCQYFQPIHMSTSAKEAPERSPRLAFGLCFAKDPRRVPSLDLTEDRLLTCSNCCVTVHPSCYGGQSISISALGEIGYLESFGFFLVAPKRLFLTSGTWLCFRCKDRNDVAIRGTSCHLCELRGGALLPCRAGADICAFVHTVCAIFNRRTVFNDANNPSCCYTHPPSKQTSINGVLNYLPKEYVYEMGDDYENSRFQCDLCGHSREGLLRCTACDEDGDPVLAHATCARQAGFLFERRTYPQITVMICDRHQKPEVGPLMDVNLGDIVIAWMDGGSRVRQGRVDRLVLRTLLTIDFEDGSVSENTLPSDIVQCGCIRQQGCRDGQHQPGSRVKVHWSDGELYDGYYRCISKTIEYTVVFANGTSARLPRADLYGADDPVPPEVRRRLRKRKVYQSSIKVEGNPEVQIISMARIKESIASTSFPRNTRAHQL</sequence>
<dbReference type="InterPro" id="IPR040477">
    <property type="entry name" value="KDM4-like_Tudor"/>
</dbReference>
<reference evidence="10" key="1">
    <citation type="submission" date="2017-02" db="UniProtKB">
        <authorList>
            <consortium name="WormBaseParasite"/>
        </authorList>
    </citation>
    <scope>IDENTIFICATION</scope>
</reference>
<evidence type="ECO:0000313" key="8">
    <source>
        <dbReference type="EMBL" id="VDO48270.1"/>
    </source>
</evidence>
<dbReference type="GO" id="GO:0005634">
    <property type="term" value="C:nucleus"/>
    <property type="evidence" value="ECO:0007669"/>
    <property type="project" value="TreeGrafter"/>
</dbReference>
<dbReference type="Proteomes" id="UP000268014">
    <property type="component" value="Unassembled WGS sequence"/>
</dbReference>
<dbReference type="GO" id="GO:0000785">
    <property type="term" value="C:chromatin"/>
    <property type="evidence" value="ECO:0007669"/>
    <property type="project" value="TreeGrafter"/>
</dbReference>